<organism evidence="9 10">
    <name type="scientific">Sphaerisporangium aureirubrum</name>
    <dbReference type="NCBI Taxonomy" id="1544736"/>
    <lineage>
        <taxon>Bacteria</taxon>
        <taxon>Bacillati</taxon>
        <taxon>Actinomycetota</taxon>
        <taxon>Actinomycetes</taxon>
        <taxon>Streptosporangiales</taxon>
        <taxon>Streptosporangiaceae</taxon>
        <taxon>Sphaerisporangium</taxon>
    </lineage>
</organism>
<feature type="region of interest" description="Disordered" evidence="6">
    <location>
        <begin position="1"/>
        <end position="20"/>
    </location>
</feature>
<dbReference type="SUPFAM" id="SSF103473">
    <property type="entry name" value="MFS general substrate transporter"/>
    <property type="match status" value="1"/>
</dbReference>
<dbReference type="EMBL" id="JBHSRF010000100">
    <property type="protein sequence ID" value="MFC6086789.1"/>
    <property type="molecule type" value="Genomic_DNA"/>
</dbReference>
<feature type="transmembrane region" description="Helical" evidence="7">
    <location>
        <begin position="368"/>
        <end position="388"/>
    </location>
</feature>
<comment type="subcellular location">
    <subcellularLocation>
        <location evidence="1">Cell membrane</location>
        <topology evidence="1">Multi-pass membrane protein</topology>
    </subcellularLocation>
</comment>
<name>A0ABW1NVL6_9ACTN</name>
<feature type="transmembrane region" description="Helical" evidence="7">
    <location>
        <begin position="161"/>
        <end position="181"/>
    </location>
</feature>
<evidence type="ECO:0000259" key="8">
    <source>
        <dbReference type="PROSITE" id="PS50850"/>
    </source>
</evidence>
<evidence type="ECO:0000256" key="4">
    <source>
        <dbReference type="ARBA" id="ARBA00022989"/>
    </source>
</evidence>
<dbReference type="PANTHER" id="PTHR23513:SF6">
    <property type="entry name" value="MAJOR FACILITATOR SUPERFAMILY ASSOCIATED DOMAIN-CONTAINING PROTEIN"/>
    <property type="match status" value="1"/>
</dbReference>
<accession>A0ABW1NVL6</accession>
<feature type="transmembrane region" description="Helical" evidence="7">
    <location>
        <begin position="274"/>
        <end position="295"/>
    </location>
</feature>
<protein>
    <submittedName>
        <fullName evidence="9">MFS transporter</fullName>
    </submittedName>
</protein>
<keyword evidence="3 7" id="KW-0812">Transmembrane</keyword>
<dbReference type="Pfam" id="PF07690">
    <property type="entry name" value="MFS_1"/>
    <property type="match status" value="1"/>
</dbReference>
<feature type="compositionally biased region" description="Basic and acidic residues" evidence="6">
    <location>
        <begin position="1"/>
        <end position="18"/>
    </location>
</feature>
<keyword evidence="5 7" id="KW-0472">Membrane</keyword>
<evidence type="ECO:0000256" key="3">
    <source>
        <dbReference type="ARBA" id="ARBA00022692"/>
    </source>
</evidence>
<feature type="transmembrane region" description="Helical" evidence="7">
    <location>
        <begin position="31"/>
        <end position="54"/>
    </location>
</feature>
<feature type="transmembrane region" description="Helical" evidence="7">
    <location>
        <begin position="119"/>
        <end position="140"/>
    </location>
</feature>
<evidence type="ECO:0000313" key="10">
    <source>
        <dbReference type="Proteomes" id="UP001596137"/>
    </source>
</evidence>
<dbReference type="RefSeq" id="WP_380762314.1">
    <property type="nucleotide sequence ID" value="NZ_JBHSRF010000100.1"/>
</dbReference>
<dbReference type="Gene3D" id="1.20.1250.20">
    <property type="entry name" value="MFS general substrate transporter like domains"/>
    <property type="match status" value="1"/>
</dbReference>
<dbReference type="Proteomes" id="UP001596137">
    <property type="component" value="Unassembled WGS sequence"/>
</dbReference>
<keyword evidence="10" id="KW-1185">Reference proteome</keyword>
<evidence type="ECO:0000256" key="6">
    <source>
        <dbReference type="SAM" id="MobiDB-lite"/>
    </source>
</evidence>
<evidence type="ECO:0000313" key="9">
    <source>
        <dbReference type="EMBL" id="MFC6086789.1"/>
    </source>
</evidence>
<dbReference type="PANTHER" id="PTHR23513">
    <property type="entry name" value="INTEGRAL MEMBRANE EFFLUX PROTEIN-RELATED"/>
    <property type="match status" value="1"/>
</dbReference>
<evidence type="ECO:0000256" key="1">
    <source>
        <dbReference type="ARBA" id="ARBA00004651"/>
    </source>
</evidence>
<evidence type="ECO:0000256" key="2">
    <source>
        <dbReference type="ARBA" id="ARBA00022475"/>
    </source>
</evidence>
<feature type="domain" description="Major facilitator superfamily (MFS) profile" evidence="8">
    <location>
        <begin position="28"/>
        <end position="440"/>
    </location>
</feature>
<evidence type="ECO:0000256" key="5">
    <source>
        <dbReference type="ARBA" id="ARBA00023136"/>
    </source>
</evidence>
<feature type="transmembrane region" description="Helical" evidence="7">
    <location>
        <begin position="60"/>
        <end position="81"/>
    </location>
</feature>
<keyword evidence="2" id="KW-1003">Cell membrane</keyword>
<sequence length="460" mass="48724">MSTSHADTRDDQGGDRPEAALPAGGVRTFTIVWCGQFVAVTSLTVLNFAAAYYFYDKYPLPFLGIMFALPFVPFLVTSPYAGSLIDRWGPRRALLVSNIGGILLAASMAVPLFTGSFSVWHAFAVIMIVPMLKALLLPAIETSVSLLVPKRHIGRANGTRMLVNGLGAVLGPIAAGILLNAIAIEGVGLLVAVCLALAVLTLAVVRIPPARRPHAAEAAARASLAQFKEAWDRIRTRQGMVPLLVFFGVISFGIGFVEVLLPGLVLAFASEGALGAVLAAGALGMTLTGVAMTVWGGPRRRVNGMLGYSLLFAVAIVLGSLRPSVLLIALAAFIFLGTTSIIIGNLHTVLNTKVEPELLGRVMALKNVVYAGLLMVGNVTAGVLSGVFRPMVGEDQVRSRVVAFLVGDGPDRGFALLLMVIGVLIALCTLYAYRHRRLNRIEEALPDVTPEDLAADPVRR</sequence>
<feature type="transmembrane region" description="Helical" evidence="7">
    <location>
        <begin position="414"/>
        <end position="433"/>
    </location>
</feature>
<comment type="caution">
    <text evidence="9">The sequence shown here is derived from an EMBL/GenBank/DDBJ whole genome shotgun (WGS) entry which is preliminary data.</text>
</comment>
<dbReference type="InterPro" id="IPR020846">
    <property type="entry name" value="MFS_dom"/>
</dbReference>
<dbReference type="InterPro" id="IPR036259">
    <property type="entry name" value="MFS_trans_sf"/>
</dbReference>
<feature type="transmembrane region" description="Helical" evidence="7">
    <location>
        <begin position="302"/>
        <end position="321"/>
    </location>
</feature>
<proteinExistence type="predicted"/>
<dbReference type="InterPro" id="IPR011701">
    <property type="entry name" value="MFS"/>
</dbReference>
<reference evidence="10" key="1">
    <citation type="journal article" date="2019" name="Int. J. Syst. Evol. Microbiol.">
        <title>The Global Catalogue of Microorganisms (GCM) 10K type strain sequencing project: providing services to taxonomists for standard genome sequencing and annotation.</title>
        <authorList>
            <consortium name="The Broad Institute Genomics Platform"/>
            <consortium name="The Broad Institute Genome Sequencing Center for Infectious Disease"/>
            <person name="Wu L."/>
            <person name="Ma J."/>
        </authorList>
    </citation>
    <scope>NUCLEOTIDE SEQUENCE [LARGE SCALE GENOMIC DNA]</scope>
    <source>
        <strain evidence="10">JCM 30346</strain>
    </source>
</reference>
<keyword evidence="4 7" id="KW-1133">Transmembrane helix</keyword>
<feature type="transmembrane region" description="Helical" evidence="7">
    <location>
        <begin position="187"/>
        <end position="205"/>
    </location>
</feature>
<dbReference type="PROSITE" id="PS50850">
    <property type="entry name" value="MFS"/>
    <property type="match status" value="1"/>
</dbReference>
<dbReference type="CDD" id="cd06173">
    <property type="entry name" value="MFS_MefA_like"/>
    <property type="match status" value="1"/>
</dbReference>
<feature type="transmembrane region" description="Helical" evidence="7">
    <location>
        <begin position="327"/>
        <end position="347"/>
    </location>
</feature>
<feature type="transmembrane region" description="Helical" evidence="7">
    <location>
        <begin position="243"/>
        <end position="268"/>
    </location>
</feature>
<evidence type="ECO:0000256" key="7">
    <source>
        <dbReference type="SAM" id="Phobius"/>
    </source>
</evidence>
<feature type="transmembrane region" description="Helical" evidence="7">
    <location>
        <begin position="93"/>
        <end position="113"/>
    </location>
</feature>
<gene>
    <name evidence="9" type="ORF">ACFP1K_36865</name>
</gene>